<dbReference type="AlphaFoldDB" id="A0A0U1MT11"/>
<dbReference type="EMBL" id="CVOQ01000035">
    <property type="protein sequence ID" value="CRI18102.1"/>
    <property type="molecule type" value="Genomic_DNA"/>
</dbReference>
<protein>
    <submittedName>
        <fullName evidence="1">Uncharacterized protein</fullName>
    </submittedName>
</protein>
<evidence type="ECO:0000313" key="1">
    <source>
        <dbReference type="EMBL" id="CRI18102.1"/>
    </source>
</evidence>
<reference evidence="1 2" key="1">
    <citation type="submission" date="2015-04" db="EMBL/GenBank/DDBJ databases">
        <authorList>
            <person name="Syromyatnikov M.Y."/>
            <person name="Popov V.N."/>
        </authorList>
    </citation>
    <scope>NUCLEOTIDE SEQUENCE [LARGE SCALE GENOMIC DNA]</scope>
    <source>
        <strain evidence="1 2">AH1</strain>
    </source>
</reference>
<dbReference type="PATRIC" id="fig|1280.3385.peg.749"/>
<accession>A0A0U1MT11</accession>
<organism evidence="1 2">
    <name type="scientific">Staphylococcus aureus</name>
    <dbReference type="NCBI Taxonomy" id="1280"/>
    <lineage>
        <taxon>Bacteria</taxon>
        <taxon>Bacillati</taxon>
        <taxon>Bacillota</taxon>
        <taxon>Bacilli</taxon>
        <taxon>Bacillales</taxon>
        <taxon>Staphylococcaceae</taxon>
        <taxon>Staphylococcus</taxon>
    </lineage>
</organism>
<gene>
    <name evidence="1" type="ORF">BN1321_400075</name>
</gene>
<sequence>MRGFSVFRCSIYYVTNYSIDEQGAQRNITINELFHNMVKLGCLFIKK</sequence>
<evidence type="ECO:0000313" key="2">
    <source>
        <dbReference type="Proteomes" id="UP000039437"/>
    </source>
</evidence>
<proteinExistence type="predicted"/>
<name>A0A0U1MT11_STAAU</name>
<dbReference type="Proteomes" id="UP000039437">
    <property type="component" value="Unassembled WGS sequence"/>
</dbReference>